<gene>
    <name evidence="13" type="primary">dnaN</name>
    <name evidence="13" type="ORF">COT77_01085</name>
</gene>
<keyword evidence="4 9" id="KW-0808">Transferase</keyword>
<evidence type="ECO:0000256" key="9">
    <source>
        <dbReference type="PIRNR" id="PIRNR000804"/>
    </source>
</evidence>
<dbReference type="GO" id="GO:0006271">
    <property type="term" value="P:DNA strand elongation involved in DNA replication"/>
    <property type="evidence" value="ECO:0007669"/>
    <property type="project" value="TreeGrafter"/>
</dbReference>
<keyword evidence="7 9" id="KW-0239">DNA-directed DNA polymerase</keyword>
<organism evidence="13 14">
    <name type="scientific">Candidatus Berkelbacteria bacterium CG10_big_fil_rev_8_21_14_0_10_41_12</name>
    <dbReference type="NCBI Taxonomy" id="1974513"/>
    <lineage>
        <taxon>Bacteria</taxon>
        <taxon>Candidatus Berkelbacteria</taxon>
    </lineage>
</organism>
<dbReference type="GO" id="GO:0008408">
    <property type="term" value="F:3'-5' exonuclease activity"/>
    <property type="evidence" value="ECO:0007669"/>
    <property type="project" value="InterPro"/>
</dbReference>
<dbReference type="SMART" id="SM00480">
    <property type="entry name" value="POL3Bc"/>
    <property type="match status" value="1"/>
</dbReference>
<reference evidence="14" key="1">
    <citation type="submission" date="2017-09" db="EMBL/GenBank/DDBJ databases">
        <title>Depth-based differentiation of microbial function through sediment-hosted aquifers and enrichment of novel symbionts in the deep terrestrial subsurface.</title>
        <authorList>
            <person name="Probst A.J."/>
            <person name="Ladd B."/>
            <person name="Jarett J.K."/>
            <person name="Geller-Mcgrath D.E."/>
            <person name="Sieber C.M.K."/>
            <person name="Emerson J.B."/>
            <person name="Anantharaman K."/>
            <person name="Thomas B.C."/>
            <person name="Malmstrom R."/>
            <person name="Stieglmeier M."/>
            <person name="Klingl A."/>
            <person name="Woyke T."/>
            <person name="Ryan C.M."/>
            <person name="Banfield J.F."/>
        </authorList>
    </citation>
    <scope>NUCLEOTIDE SEQUENCE [LARGE SCALE GENOMIC DNA]</scope>
</reference>
<dbReference type="GO" id="GO:0005737">
    <property type="term" value="C:cytoplasm"/>
    <property type="evidence" value="ECO:0007669"/>
    <property type="project" value="UniProtKB-SubCell"/>
</dbReference>
<dbReference type="CDD" id="cd00140">
    <property type="entry name" value="beta_clamp"/>
    <property type="match status" value="1"/>
</dbReference>
<feature type="domain" description="DNA polymerase III beta sliding clamp C-terminal" evidence="12">
    <location>
        <begin position="244"/>
        <end position="363"/>
    </location>
</feature>
<accession>A0A2M6WXI8</accession>
<comment type="caution">
    <text evidence="13">The sequence shown here is derived from an EMBL/GenBank/DDBJ whole genome shotgun (WGS) entry which is preliminary data.</text>
</comment>
<evidence type="ECO:0000256" key="1">
    <source>
        <dbReference type="ARBA" id="ARBA00004496"/>
    </source>
</evidence>
<dbReference type="GO" id="GO:0009360">
    <property type="term" value="C:DNA polymerase III complex"/>
    <property type="evidence" value="ECO:0007669"/>
    <property type="project" value="InterPro"/>
</dbReference>
<dbReference type="Proteomes" id="UP000228596">
    <property type="component" value="Unassembled WGS sequence"/>
</dbReference>
<feature type="domain" description="DNA polymerase III beta sliding clamp central" evidence="11">
    <location>
        <begin position="130"/>
        <end position="241"/>
    </location>
</feature>
<dbReference type="Pfam" id="PF02767">
    <property type="entry name" value="DNA_pol3_beta_2"/>
    <property type="match status" value="1"/>
</dbReference>
<evidence type="ECO:0000256" key="7">
    <source>
        <dbReference type="ARBA" id="ARBA00022932"/>
    </source>
</evidence>
<dbReference type="Pfam" id="PF00712">
    <property type="entry name" value="DNA_pol3_beta"/>
    <property type="match status" value="1"/>
</dbReference>
<evidence type="ECO:0000256" key="8">
    <source>
        <dbReference type="ARBA" id="ARBA00023125"/>
    </source>
</evidence>
<evidence type="ECO:0000259" key="12">
    <source>
        <dbReference type="Pfam" id="PF02768"/>
    </source>
</evidence>
<dbReference type="PANTHER" id="PTHR30478">
    <property type="entry name" value="DNA POLYMERASE III SUBUNIT BETA"/>
    <property type="match status" value="1"/>
</dbReference>
<evidence type="ECO:0000259" key="11">
    <source>
        <dbReference type="Pfam" id="PF02767"/>
    </source>
</evidence>
<dbReference type="EMBL" id="PEZV01000007">
    <property type="protein sequence ID" value="PIT97505.1"/>
    <property type="molecule type" value="Genomic_DNA"/>
</dbReference>
<dbReference type="InterPro" id="IPR022637">
    <property type="entry name" value="DNA_polIII_beta_cen"/>
</dbReference>
<protein>
    <recommendedName>
        <fullName evidence="9">Beta sliding clamp</fullName>
    </recommendedName>
</protein>
<dbReference type="InterPro" id="IPR022634">
    <property type="entry name" value="DNA_polIII_beta_N"/>
</dbReference>
<comment type="subunit">
    <text evidence="9">Forms a ring-shaped head-to-tail homodimer around DNA.</text>
</comment>
<keyword evidence="5 9" id="KW-0548">Nucleotidyltransferase</keyword>
<keyword evidence="6 9" id="KW-0235">DNA replication</keyword>
<dbReference type="PIRSF" id="PIRSF000804">
    <property type="entry name" value="DNA_pol_III_b"/>
    <property type="match status" value="1"/>
</dbReference>
<name>A0A2M6WXI8_9BACT</name>
<evidence type="ECO:0000256" key="3">
    <source>
        <dbReference type="ARBA" id="ARBA00022490"/>
    </source>
</evidence>
<dbReference type="Gene3D" id="3.10.150.10">
    <property type="entry name" value="DNA Polymerase III, subunit A, domain 2"/>
    <property type="match status" value="1"/>
</dbReference>
<dbReference type="InterPro" id="IPR046938">
    <property type="entry name" value="DNA_clamp_sf"/>
</dbReference>
<dbReference type="GO" id="GO:0003677">
    <property type="term" value="F:DNA binding"/>
    <property type="evidence" value="ECO:0007669"/>
    <property type="project" value="UniProtKB-UniRule"/>
</dbReference>
<dbReference type="PANTHER" id="PTHR30478:SF0">
    <property type="entry name" value="BETA SLIDING CLAMP"/>
    <property type="match status" value="1"/>
</dbReference>
<evidence type="ECO:0000256" key="4">
    <source>
        <dbReference type="ARBA" id="ARBA00022679"/>
    </source>
</evidence>
<comment type="function">
    <text evidence="9">Confers DNA tethering and processivity to DNA polymerases and other proteins. Acts as a clamp, forming a ring around DNA (a reaction catalyzed by the clamp-loading complex) which diffuses in an ATP-independent manner freely and bidirectionally along dsDNA. Initially characterized for its ability to contact the catalytic subunit of DNA polymerase III (Pol III), a complex, multichain enzyme responsible for most of the replicative synthesis in bacteria; Pol III exhibits 3'-5' exonuclease proofreading activity. The beta chain is required for initiation of replication as well as for processivity of DNA replication.</text>
</comment>
<comment type="similarity">
    <text evidence="2 9">Belongs to the beta sliding clamp family.</text>
</comment>
<dbReference type="GO" id="GO:0003887">
    <property type="term" value="F:DNA-directed DNA polymerase activity"/>
    <property type="evidence" value="ECO:0007669"/>
    <property type="project" value="UniProtKB-UniRule"/>
</dbReference>
<evidence type="ECO:0000313" key="13">
    <source>
        <dbReference type="EMBL" id="PIT97505.1"/>
    </source>
</evidence>
<comment type="subcellular location">
    <subcellularLocation>
        <location evidence="1 9">Cytoplasm</location>
    </subcellularLocation>
</comment>
<dbReference type="NCBIfam" id="TIGR00663">
    <property type="entry name" value="dnan"/>
    <property type="match status" value="1"/>
</dbReference>
<evidence type="ECO:0000256" key="2">
    <source>
        <dbReference type="ARBA" id="ARBA00010752"/>
    </source>
</evidence>
<sequence>MKIRCKKSNLQRGLSVVSRIVSTRTTLPVLGNVLLRAQDGRLDMTSTDLEAAMNVEVSAKIEQDGSITVPLKTFMDFVLTVSDEEMAIDTSGADVLVKSSHYSVNIKGIDASEFPIIPKIENPKIFKMKSLALKKSLPKIIFAAALDETRPVLAGVYMKMSGNKLVLAATDSYRLAEQKLETQANIPESTVIVPSRTLAELERILPESDEAVEIKMGENQIEFATGSILFMTRLIEGAFPDYEQIMPKKFESEIEINKNEFGEALKVAGIFARESSNNIKIAVAADAITLKAASANLGQTEARVKAQVKGAGLEVAFNGKYILDAIANISGETVALGLSGKLSPGMLTSGSEKDYRYVIMPLRNE</sequence>
<dbReference type="SUPFAM" id="SSF55979">
    <property type="entry name" value="DNA clamp"/>
    <property type="match status" value="3"/>
</dbReference>
<dbReference type="Gene3D" id="3.70.10.10">
    <property type="match status" value="1"/>
</dbReference>
<evidence type="ECO:0000256" key="6">
    <source>
        <dbReference type="ARBA" id="ARBA00022705"/>
    </source>
</evidence>
<dbReference type="InterPro" id="IPR001001">
    <property type="entry name" value="DNA_polIII_beta"/>
</dbReference>
<evidence type="ECO:0000256" key="5">
    <source>
        <dbReference type="ARBA" id="ARBA00022695"/>
    </source>
</evidence>
<dbReference type="AlphaFoldDB" id="A0A2M6WXI8"/>
<keyword evidence="3 9" id="KW-0963">Cytoplasm</keyword>
<dbReference type="Pfam" id="PF02768">
    <property type="entry name" value="DNA_pol3_beta_3"/>
    <property type="match status" value="1"/>
</dbReference>
<evidence type="ECO:0000313" key="14">
    <source>
        <dbReference type="Proteomes" id="UP000228596"/>
    </source>
</evidence>
<evidence type="ECO:0000259" key="10">
    <source>
        <dbReference type="Pfam" id="PF00712"/>
    </source>
</evidence>
<keyword evidence="8" id="KW-0238">DNA-binding</keyword>
<proteinExistence type="inferred from homology"/>
<feature type="domain" description="DNA polymerase III beta sliding clamp N-terminal" evidence="10">
    <location>
        <begin position="1"/>
        <end position="118"/>
    </location>
</feature>
<dbReference type="InterPro" id="IPR022635">
    <property type="entry name" value="DNA_polIII_beta_C"/>
</dbReference>